<feature type="transmembrane region" description="Helical" evidence="6">
    <location>
        <begin position="37"/>
        <end position="62"/>
    </location>
</feature>
<evidence type="ECO:0000313" key="8">
    <source>
        <dbReference type="Proteomes" id="UP000324015"/>
    </source>
</evidence>
<dbReference type="Pfam" id="PF01810">
    <property type="entry name" value="LysE"/>
    <property type="match status" value="1"/>
</dbReference>
<dbReference type="GO" id="GO:0005886">
    <property type="term" value="C:plasma membrane"/>
    <property type="evidence" value="ECO:0007669"/>
    <property type="project" value="UniProtKB-SubCell"/>
</dbReference>
<name>A0A5P2CEJ5_STRVZ</name>
<gene>
    <name evidence="7" type="ORF">DEJ49_09610</name>
</gene>
<dbReference type="PANTHER" id="PTHR30086">
    <property type="entry name" value="ARGININE EXPORTER PROTEIN ARGO"/>
    <property type="match status" value="1"/>
</dbReference>
<organism evidence="7 8">
    <name type="scientific">Streptomyces venezuelae</name>
    <dbReference type="NCBI Taxonomy" id="54571"/>
    <lineage>
        <taxon>Bacteria</taxon>
        <taxon>Bacillati</taxon>
        <taxon>Actinomycetota</taxon>
        <taxon>Actinomycetes</taxon>
        <taxon>Kitasatosporales</taxon>
        <taxon>Streptomycetaceae</taxon>
        <taxon>Streptomyces</taxon>
    </lineage>
</organism>
<evidence type="ECO:0000256" key="6">
    <source>
        <dbReference type="SAM" id="Phobius"/>
    </source>
</evidence>
<dbReference type="EMBL" id="CP029191">
    <property type="protein sequence ID" value="QES41236.1"/>
    <property type="molecule type" value="Genomic_DNA"/>
</dbReference>
<dbReference type="GO" id="GO:0015171">
    <property type="term" value="F:amino acid transmembrane transporter activity"/>
    <property type="evidence" value="ECO:0007669"/>
    <property type="project" value="TreeGrafter"/>
</dbReference>
<evidence type="ECO:0000256" key="2">
    <source>
        <dbReference type="ARBA" id="ARBA00022475"/>
    </source>
</evidence>
<dbReference type="AlphaFoldDB" id="A0A5P2CEJ5"/>
<feature type="transmembrane region" description="Helical" evidence="6">
    <location>
        <begin position="69"/>
        <end position="89"/>
    </location>
</feature>
<comment type="subcellular location">
    <subcellularLocation>
        <location evidence="1">Cell membrane</location>
        <topology evidence="1">Multi-pass membrane protein</topology>
    </subcellularLocation>
</comment>
<feature type="transmembrane region" description="Helical" evidence="6">
    <location>
        <begin position="156"/>
        <end position="177"/>
    </location>
</feature>
<sequence length="216" mass="21704">MDTATVAAFLAVDLLLIFTPGADWAYAITAGLRDRSVVPAVAGLIAGYAGYTLLAVAGLVVIVASSATVLTVLTVAGAGYLVWLGWGVVRAPVAPSAAASTSGGEAAVGSASAWQVALKGAGTSGLNPKALLLYFALFPQFIDSASDWPVAAQTGLLGTLHMTACAVVYLGVGVLARTVLKARPSAARVVTRASGAMMILIGGFLLVEQVMEQLGG</sequence>
<evidence type="ECO:0000256" key="5">
    <source>
        <dbReference type="ARBA" id="ARBA00023136"/>
    </source>
</evidence>
<evidence type="ECO:0000313" key="7">
    <source>
        <dbReference type="EMBL" id="QES41236.1"/>
    </source>
</evidence>
<dbReference type="RefSeq" id="WP_150183743.1">
    <property type="nucleotide sequence ID" value="NZ_CP029191.1"/>
</dbReference>
<evidence type="ECO:0000256" key="4">
    <source>
        <dbReference type="ARBA" id="ARBA00022989"/>
    </source>
</evidence>
<proteinExistence type="predicted"/>
<keyword evidence="3 6" id="KW-0812">Transmembrane</keyword>
<dbReference type="InterPro" id="IPR001123">
    <property type="entry name" value="LeuE-type"/>
</dbReference>
<dbReference type="Proteomes" id="UP000324015">
    <property type="component" value="Chromosome"/>
</dbReference>
<protein>
    <submittedName>
        <fullName evidence="7">Lysine transporter LysE</fullName>
    </submittedName>
</protein>
<keyword evidence="4 6" id="KW-1133">Transmembrane helix</keyword>
<reference evidence="7 8" key="1">
    <citation type="submission" date="2018-05" db="EMBL/GenBank/DDBJ databases">
        <title>Streptomyces venezuelae.</title>
        <authorList>
            <person name="Kim W."/>
            <person name="Lee N."/>
            <person name="Cho B.-K."/>
        </authorList>
    </citation>
    <scope>NUCLEOTIDE SEQUENCE [LARGE SCALE GENOMIC DNA]</scope>
    <source>
        <strain evidence="7 8">ATCC 14585</strain>
    </source>
</reference>
<evidence type="ECO:0000256" key="3">
    <source>
        <dbReference type="ARBA" id="ARBA00022692"/>
    </source>
</evidence>
<dbReference type="PANTHER" id="PTHR30086:SF20">
    <property type="entry name" value="ARGININE EXPORTER PROTEIN ARGO-RELATED"/>
    <property type="match status" value="1"/>
</dbReference>
<evidence type="ECO:0000256" key="1">
    <source>
        <dbReference type="ARBA" id="ARBA00004651"/>
    </source>
</evidence>
<feature type="transmembrane region" description="Helical" evidence="6">
    <location>
        <begin position="189"/>
        <end position="207"/>
    </location>
</feature>
<keyword evidence="5 6" id="KW-0472">Membrane</keyword>
<accession>A0A5P2CEJ5</accession>
<keyword evidence="2" id="KW-1003">Cell membrane</keyword>